<accession>A0A845SER9</accession>
<gene>
    <name evidence="8" type="ORF">GRH90_12035</name>
</gene>
<dbReference type="InterPro" id="IPR050808">
    <property type="entry name" value="Phage_Integrase"/>
</dbReference>
<dbReference type="Pfam" id="PF22022">
    <property type="entry name" value="Phage_int_M"/>
    <property type="match status" value="1"/>
</dbReference>
<dbReference type="GO" id="GO:0015074">
    <property type="term" value="P:DNA integration"/>
    <property type="evidence" value="ECO:0007669"/>
    <property type="project" value="UniProtKB-KW"/>
</dbReference>
<sequence length="482" mass="54536">MALSDTAVRRAKATGKAYTLSDDAGLSLAVSPKGGKTWHFRYYWGGKQKRISLGCYPSVTLREARQLRDQASALLAKGINPRTAREQQRYSTLLASENSFETVFKEWTEYRALTSKEGRKSPLSQCKRVFNNDVLPRIGKTSIYDVRRTDLLKILGRIEHRGAFTVAEKVRGWLNQLFRFALVKVEGLENNPATDLKVVALPKPPSVHNPFLWMHEIPAFLQHLRRYPGQQNTQMGLRLLLLTGVRTGELRLATPEQFDLARGLWLIPPDNVKQLKKLLRKNGKHTQDIPPYTVPLSVQATEIIRHLLGNCRPAQRFLLPHSSDLKKRMSENTLNQALKRMGYKDRLTGHGIRGTISTALHEIGYPKTWIEAQLSHTDPNKVSAAYNHAAYVEQRRIMMQDWADRIDLLEQGHVEAANSRMVIQIAGIPAMPSVNSGMSAVPLQTTSGNKEMTITLSAPVENGTRRTTFYQPQPFPRENYTK</sequence>
<keyword evidence="9" id="KW-1185">Reference proteome</keyword>
<dbReference type="GO" id="GO:0006310">
    <property type="term" value="P:DNA recombination"/>
    <property type="evidence" value="ECO:0007669"/>
    <property type="project" value="UniProtKB-KW"/>
</dbReference>
<proteinExistence type="inferred from homology"/>
<dbReference type="InterPro" id="IPR011010">
    <property type="entry name" value="DNA_brk_join_enz"/>
</dbReference>
<evidence type="ECO:0000259" key="7">
    <source>
        <dbReference type="PROSITE" id="PS51900"/>
    </source>
</evidence>
<dbReference type="Pfam" id="PF13356">
    <property type="entry name" value="Arm-DNA-bind_3"/>
    <property type="match status" value="1"/>
</dbReference>
<dbReference type="SUPFAM" id="SSF56349">
    <property type="entry name" value="DNA breaking-rejoining enzymes"/>
    <property type="match status" value="1"/>
</dbReference>
<evidence type="ECO:0000256" key="5">
    <source>
        <dbReference type="PROSITE-ProRule" id="PRU01248"/>
    </source>
</evidence>
<dbReference type="InterPro" id="IPR053876">
    <property type="entry name" value="Phage_int_M"/>
</dbReference>
<evidence type="ECO:0000256" key="1">
    <source>
        <dbReference type="ARBA" id="ARBA00008857"/>
    </source>
</evidence>
<dbReference type="PROSITE" id="PS51898">
    <property type="entry name" value="TYR_RECOMBINASE"/>
    <property type="match status" value="1"/>
</dbReference>
<dbReference type="InterPro" id="IPR044068">
    <property type="entry name" value="CB"/>
</dbReference>
<dbReference type="Gene3D" id="1.10.150.130">
    <property type="match status" value="1"/>
</dbReference>
<name>A0A845SER9_9GAMM</name>
<keyword evidence="4" id="KW-0233">DNA recombination</keyword>
<evidence type="ECO:0000256" key="2">
    <source>
        <dbReference type="ARBA" id="ARBA00022908"/>
    </source>
</evidence>
<dbReference type="PANTHER" id="PTHR30629:SF2">
    <property type="entry name" value="PROPHAGE INTEGRASE INTS-RELATED"/>
    <property type="match status" value="1"/>
</dbReference>
<dbReference type="InterPro" id="IPR002104">
    <property type="entry name" value="Integrase_catalytic"/>
</dbReference>
<dbReference type="PROSITE" id="PS51900">
    <property type="entry name" value="CB"/>
    <property type="match status" value="1"/>
</dbReference>
<dbReference type="InterPro" id="IPR010998">
    <property type="entry name" value="Integrase_recombinase_N"/>
</dbReference>
<evidence type="ECO:0000313" key="9">
    <source>
        <dbReference type="Proteomes" id="UP000461443"/>
    </source>
</evidence>
<reference evidence="8 9" key="2">
    <citation type="submission" date="2020-02" db="EMBL/GenBank/DDBJ databases">
        <title>The new genus of Enterobacteriales.</title>
        <authorList>
            <person name="Kim I.S."/>
        </authorList>
    </citation>
    <scope>NUCLEOTIDE SEQUENCE [LARGE SCALE GENOMIC DNA]</scope>
    <source>
        <strain evidence="8 9">SAP-6</strain>
    </source>
</reference>
<comment type="similarity">
    <text evidence="1">Belongs to the 'phage' integrase family.</text>
</comment>
<dbReference type="GO" id="GO:0003677">
    <property type="term" value="F:DNA binding"/>
    <property type="evidence" value="ECO:0007669"/>
    <property type="project" value="UniProtKB-UniRule"/>
</dbReference>
<dbReference type="Pfam" id="PF00589">
    <property type="entry name" value="Phage_integrase"/>
    <property type="match status" value="1"/>
</dbReference>
<reference evidence="8 9" key="1">
    <citation type="submission" date="2019-12" db="EMBL/GenBank/DDBJ databases">
        <authorList>
            <person name="Lee S.D."/>
        </authorList>
    </citation>
    <scope>NUCLEOTIDE SEQUENCE [LARGE SCALE GENOMIC DNA]</scope>
    <source>
        <strain evidence="8 9">SAP-6</strain>
    </source>
</reference>
<dbReference type="InterPro" id="IPR038488">
    <property type="entry name" value="Integrase_DNA-bd_sf"/>
</dbReference>
<dbReference type="InterPro" id="IPR025166">
    <property type="entry name" value="Integrase_DNA_bind_dom"/>
</dbReference>
<dbReference type="Proteomes" id="UP000461443">
    <property type="component" value="Unassembled WGS sequence"/>
</dbReference>
<evidence type="ECO:0000256" key="4">
    <source>
        <dbReference type="ARBA" id="ARBA00023172"/>
    </source>
</evidence>
<evidence type="ECO:0000313" key="8">
    <source>
        <dbReference type="EMBL" id="NDL63473.1"/>
    </source>
</evidence>
<comment type="caution">
    <text evidence="8">The sequence shown here is derived from an EMBL/GenBank/DDBJ whole genome shotgun (WGS) entry which is preliminary data.</text>
</comment>
<dbReference type="EMBL" id="WUBS01000007">
    <property type="protein sequence ID" value="NDL63473.1"/>
    <property type="molecule type" value="Genomic_DNA"/>
</dbReference>
<organism evidence="8 9">
    <name type="scientific">Acerihabitans arboris</name>
    <dbReference type="NCBI Taxonomy" id="2691583"/>
    <lineage>
        <taxon>Bacteria</taxon>
        <taxon>Pseudomonadati</taxon>
        <taxon>Pseudomonadota</taxon>
        <taxon>Gammaproteobacteria</taxon>
        <taxon>Enterobacterales</taxon>
        <taxon>Pectobacteriaceae</taxon>
        <taxon>Acerihabitans</taxon>
    </lineage>
</organism>
<dbReference type="Gene3D" id="3.30.160.390">
    <property type="entry name" value="Integrase, DNA-binding domain"/>
    <property type="match status" value="1"/>
</dbReference>
<feature type="domain" description="Core-binding (CB)" evidence="7">
    <location>
        <begin position="98"/>
        <end position="182"/>
    </location>
</feature>
<dbReference type="AlphaFoldDB" id="A0A845SER9"/>
<keyword evidence="2" id="KW-0229">DNA integration</keyword>
<dbReference type="Gene3D" id="1.10.443.10">
    <property type="entry name" value="Intergrase catalytic core"/>
    <property type="match status" value="1"/>
</dbReference>
<keyword evidence="3 5" id="KW-0238">DNA-binding</keyword>
<evidence type="ECO:0000259" key="6">
    <source>
        <dbReference type="PROSITE" id="PS51898"/>
    </source>
</evidence>
<evidence type="ECO:0000256" key="3">
    <source>
        <dbReference type="ARBA" id="ARBA00023125"/>
    </source>
</evidence>
<dbReference type="PANTHER" id="PTHR30629">
    <property type="entry name" value="PROPHAGE INTEGRASE"/>
    <property type="match status" value="1"/>
</dbReference>
<feature type="domain" description="Tyr recombinase" evidence="6">
    <location>
        <begin position="207"/>
        <end position="399"/>
    </location>
</feature>
<protein>
    <submittedName>
        <fullName evidence="8">Tyrosine-type recombinase/integrase</fullName>
    </submittedName>
</protein>
<dbReference type="InterPro" id="IPR013762">
    <property type="entry name" value="Integrase-like_cat_sf"/>
</dbReference>
<dbReference type="CDD" id="cd00801">
    <property type="entry name" value="INT_P4_C"/>
    <property type="match status" value="1"/>
</dbReference>